<dbReference type="SUPFAM" id="SSF52833">
    <property type="entry name" value="Thioredoxin-like"/>
    <property type="match status" value="1"/>
</dbReference>
<dbReference type="OrthoDB" id="9795531at2"/>
<sequence>MSSFEVIVYSSTGCPYCEKVRNQLTEWGIEYEVRNVSLHKGYFDELREKKVFGTPATYVNGKLILGFQEKKFKEALGIDDQDESGVDSNA</sequence>
<evidence type="ECO:0000313" key="3">
    <source>
        <dbReference type="EMBL" id="QOY34292.1"/>
    </source>
</evidence>
<dbReference type="AlphaFoldDB" id="A0A1S2M1Y0"/>
<dbReference type="PROSITE" id="PS51354">
    <property type="entry name" value="GLUTAREDOXIN_2"/>
    <property type="match status" value="1"/>
</dbReference>
<evidence type="ECO:0000313" key="4">
    <source>
        <dbReference type="Proteomes" id="UP000180175"/>
    </source>
</evidence>
<evidence type="ECO:0000313" key="2">
    <source>
        <dbReference type="EMBL" id="OIJ18624.1"/>
    </source>
</evidence>
<dbReference type="InterPro" id="IPR051548">
    <property type="entry name" value="Grx-like_ET"/>
</dbReference>
<reference evidence="3" key="4">
    <citation type="submission" date="2020-10" db="EMBL/GenBank/DDBJ databases">
        <authorList>
            <person name="Bassil N.M."/>
            <person name="Lloyd J.R."/>
        </authorList>
    </citation>
    <scope>NUCLEOTIDE SEQUENCE</scope>
    <source>
        <strain evidence="3">NB2006</strain>
    </source>
</reference>
<feature type="domain" description="Glutaredoxin" evidence="1">
    <location>
        <begin position="6"/>
        <end position="64"/>
    </location>
</feature>
<dbReference type="EMBL" id="LQXD01000091">
    <property type="protein sequence ID" value="OIJ18624.1"/>
    <property type="molecule type" value="Genomic_DNA"/>
</dbReference>
<dbReference type="GO" id="GO:0009055">
    <property type="term" value="F:electron transfer activity"/>
    <property type="evidence" value="ECO:0007669"/>
    <property type="project" value="TreeGrafter"/>
</dbReference>
<proteinExistence type="predicted"/>
<reference evidence="2 4" key="1">
    <citation type="submission" date="2016-10" db="EMBL/GenBank/DDBJ databases">
        <title>Draft genome sequences of four alkaliphilic bacteria belonging to the Anaerobacillus genus.</title>
        <authorList>
            <person name="Bassil N.M."/>
            <person name="Lloyd J.R."/>
        </authorList>
    </citation>
    <scope>NUCLEOTIDE SEQUENCE [LARGE SCALE GENOMIC DNA]</scope>
    <source>
        <strain evidence="2 4">NB2006</strain>
    </source>
</reference>
<dbReference type="InterPro" id="IPR036249">
    <property type="entry name" value="Thioredoxin-like_sf"/>
</dbReference>
<reference evidence="3 4" key="3">
    <citation type="journal article" date="2019" name="Int. J. Syst. Evol. Microbiol.">
        <title>Anaerobacillus isosaccharinicus sp. nov., an alkaliphilic bacterium which degrades isosaccharinic acid.</title>
        <authorList>
            <person name="Bassil N.M."/>
            <person name="Lloyd J.R."/>
        </authorList>
    </citation>
    <scope>NUCLEOTIDE SEQUENCE [LARGE SCALE GENOMIC DNA]</scope>
    <source>
        <strain evidence="3 4">NB2006</strain>
    </source>
</reference>
<dbReference type="EMBL" id="CP063356">
    <property type="protein sequence ID" value="QOY34292.1"/>
    <property type="molecule type" value="Genomic_DNA"/>
</dbReference>
<dbReference type="KEGG" id="aia:AWH56_016345"/>
<dbReference type="Proteomes" id="UP000180175">
    <property type="component" value="Chromosome"/>
</dbReference>
<evidence type="ECO:0000259" key="1">
    <source>
        <dbReference type="Pfam" id="PF00462"/>
    </source>
</evidence>
<dbReference type="PANTHER" id="PTHR34386:SF1">
    <property type="entry name" value="GLUTAREDOXIN-LIKE PROTEIN NRDH"/>
    <property type="match status" value="1"/>
</dbReference>
<dbReference type="Gene3D" id="3.40.30.10">
    <property type="entry name" value="Glutaredoxin"/>
    <property type="match status" value="1"/>
</dbReference>
<dbReference type="GO" id="GO:0045454">
    <property type="term" value="P:cell redox homeostasis"/>
    <property type="evidence" value="ECO:0007669"/>
    <property type="project" value="TreeGrafter"/>
</dbReference>
<dbReference type="PROSITE" id="PS00195">
    <property type="entry name" value="GLUTAREDOXIN_1"/>
    <property type="match status" value="1"/>
</dbReference>
<gene>
    <name evidence="3" type="ORF">AWH56_016345</name>
    <name evidence="2" type="ORF">AWH56_10490</name>
</gene>
<dbReference type="InterPro" id="IPR011767">
    <property type="entry name" value="GLR_AS"/>
</dbReference>
<dbReference type="InterPro" id="IPR002109">
    <property type="entry name" value="Glutaredoxin"/>
</dbReference>
<name>A0A1S2M1Y0_9BACI</name>
<reference evidence="3 4" key="2">
    <citation type="journal article" date="2017" name="Genome Announc.">
        <title>Draft Genome Sequences of Four Alkaliphilic Bacteria Belonging to the Anaerobacillus Genus.</title>
        <authorList>
            <person name="Bassil N.M."/>
            <person name="Lloyd J.R."/>
        </authorList>
    </citation>
    <scope>NUCLEOTIDE SEQUENCE [LARGE SCALE GENOMIC DNA]</scope>
    <source>
        <strain evidence="3 4">NB2006</strain>
    </source>
</reference>
<dbReference type="CDD" id="cd02976">
    <property type="entry name" value="NrdH"/>
    <property type="match status" value="1"/>
</dbReference>
<dbReference type="Pfam" id="PF00462">
    <property type="entry name" value="Glutaredoxin"/>
    <property type="match status" value="1"/>
</dbReference>
<dbReference type="RefSeq" id="WP_071317102.1">
    <property type="nucleotide sequence ID" value="NZ_CP063356.2"/>
</dbReference>
<organism evidence="2 4">
    <name type="scientific">Anaerobacillus isosaccharinicus</name>
    <dbReference type="NCBI Taxonomy" id="1532552"/>
    <lineage>
        <taxon>Bacteria</taxon>
        <taxon>Bacillati</taxon>
        <taxon>Bacillota</taxon>
        <taxon>Bacilli</taxon>
        <taxon>Bacillales</taxon>
        <taxon>Bacillaceae</taxon>
        <taxon>Anaerobacillus</taxon>
    </lineage>
</organism>
<protein>
    <submittedName>
        <fullName evidence="3">Glutaredoxin family protein</fullName>
    </submittedName>
</protein>
<keyword evidence="4" id="KW-1185">Reference proteome</keyword>
<dbReference type="PANTHER" id="PTHR34386">
    <property type="entry name" value="GLUTAREDOXIN"/>
    <property type="match status" value="1"/>
</dbReference>
<accession>A0A1S2M1Y0</accession>